<accession>A0A811QT51</accession>
<feature type="region of interest" description="Disordered" evidence="5">
    <location>
        <begin position="124"/>
        <end position="149"/>
    </location>
</feature>
<evidence type="ECO:0000256" key="1">
    <source>
        <dbReference type="ARBA" id="ARBA00022723"/>
    </source>
</evidence>
<dbReference type="PROSITE" id="PS50966">
    <property type="entry name" value="ZF_SWIM"/>
    <property type="match status" value="1"/>
</dbReference>
<evidence type="ECO:0000313" key="9">
    <source>
        <dbReference type="Proteomes" id="UP000604825"/>
    </source>
</evidence>
<dbReference type="OrthoDB" id="690464at2759"/>
<sequence>MTRFYNKQKELSEKWIGPVYPKIRNKLLKNSEFSNMCFVLPAGKGIFQVQSGGKDYIVSILTKSCDCRKWDLTGIPCNHAVACLRHERFPTEEMMPSCYSIETCGKVYGFNIMPCKDQSLWEKTNGPQVQPPIYEKEVGRPPKSRRKQP</sequence>
<evidence type="ECO:0000259" key="6">
    <source>
        <dbReference type="PROSITE" id="PS50966"/>
    </source>
</evidence>
<keyword evidence="1" id="KW-0479">Metal-binding</keyword>
<keyword evidence="3" id="KW-0862">Zinc</keyword>
<keyword evidence="9" id="KW-1185">Reference proteome</keyword>
<comment type="caution">
    <text evidence="7">The sequence shown here is derived from an EMBL/GenBank/DDBJ whole genome shotgun (WGS) entry which is preliminary data.</text>
</comment>
<evidence type="ECO:0000313" key="8">
    <source>
        <dbReference type="EMBL" id="CAD6259421.1"/>
    </source>
</evidence>
<dbReference type="PANTHER" id="PTHR31973">
    <property type="entry name" value="POLYPROTEIN, PUTATIVE-RELATED"/>
    <property type="match status" value="1"/>
</dbReference>
<dbReference type="EMBL" id="CAJGYO010000011">
    <property type="protein sequence ID" value="CAD6259389.1"/>
    <property type="molecule type" value="Genomic_DNA"/>
</dbReference>
<organism evidence="7 9">
    <name type="scientific">Miscanthus lutarioriparius</name>
    <dbReference type="NCBI Taxonomy" id="422564"/>
    <lineage>
        <taxon>Eukaryota</taxon>
        <taxon>Viridiplantae</taxon>
        <taxon>Streptophyta</taxon>
        <taxon>Embryophyta</taxon>
        <taxon>Tracheophyta</taxon>
        <taxon>Spermatophyta</taxon>
        <taxon>Magnoliopsida</taxon>
        <taxon>Liliopsida</taxon>
        <taxon>Poales</taxon>
        <taxon>Poaceae</taxon>
        <taxon>PACMAD clade</taxon>
        <taxon>Panicoideae</taxon>
        <taxon>Andropogonodae</taxon>
        <taxon>Andropogoneae</taxon>
        <taxon>Saccharinae</taxon>
        <taxon>Miscanthus</taxon>
    </lineage>
</organism>
<dbReference type="InterPro" id="IPR007527">
    <property type="entry name" value="Znf_SWIM"/>
</dbReference>
<dbReference type="GO" id="GO:0008270">
    <property type="term" value="F:zinc ion binding"/>
    <property type="evidence" value="ECO:0007669"/>
    <property type="project" value="UniProtKB-KW"/>
</dbReference>
<dbReference type="InterPro" id="IPR006564">
    <property type="entry name" value="Znf_PMZ"/>
</dbReference>
<dbReference type="SMART" id="SM00575">
    <property type="entry name" value="ZnF_PMZ"/>
    <property type="match status" value="1"/>
</dbReference>
<name>A0A811QT51_9POAL</name>
<protein>
    <recommendedName>
        <fullName evidence="6">SWIM-type domain-containing protein</fullName>
    </recommendedName>
</protein>
<dbReference type="EMBL" id="CAJGYO010000011">
    <property type="protein sequence ID" value="CAD6259421.1"/>
    <property type="molecule type" value="Genomic_DNA"/>
</dbReference>
<dbReference type="Pfam" id="PF04434">
    <property type="entry name" value="SWIM"/>
    <property type="match status" value="1"/>
</dbReference>
<keyword evidence="2 4" id="KW-0863">Zinc-finger</keyword>
<dbReference type="AlphaFoldDB" id="A0A811QT51"/>
<dbReference type="PANTHER" id="PTHR31973:SF191">
    <property type="entry name" value="OS05G0489400 PROTEIN"/>
    <property type="match status" value="1"/>
</dbReference>
<evidence type="ECO:0000256" key="4">
    <source>
        <dbReference type="PROSITE-ProRule" id="PRU00325"/>
    </source>
</evidence>
<evidence type="ECO:0000313" key="7">
    <source>
        <dbReference type="EMBL" id="CAD6259389.1"/>
    </source>
</evidence>
<gene>
    <name evidence="7" type="ORF">NCGR_LOCUS42829</name>
    <name evidence="8" type="ORF">NCGR_LOCUS42861</name>
</gene>
<evidence type="ECO:0000256" key="5">
    <source>
        <dbReference type="SAM" id="MobiDB-lite"/>
    </source>
</evidence>
<reference evidence="7" key="1">
    <citation type="submission" date="2020-10" db="EMBL/GenBank/DDBJ databases">
        <authorList>
            <person name="Han B."/>
            <person name="Lu T."/>
            <person name="Zhao Q."/>
            <person name="Huang X."/>
            <person name="Zhao Y."/>
        </authorList>
    </citation>
    <scope>NUCLEOTIDE SEQUENCE</scope>
</reference>
<evidence type="ECO:0000256" key="2">
    <source>
        <dbReference type="ARBA" id="ARBA00022771"/>
    </source>
</evidence>
<proteinExistence type="predicted"/>
<evidence type="ECO:0000256" key="3">
    <source>
        <dbReference type="ARBA" id="ARBA00022833"/>
    </source>
</evidence>
<dbReference type="Proteomes" id="UP000604825">
    <property type="component" value="Unassembled WGS sequence"/>
</dbReference>
<feature type="domain" description="SWIM-type" evidence="6">
    <location>
        <begin position="56"/>
        <end position="88"/>
    </location>
</feature>